<protein>
    <submittedName>
        <fullName evidence="2">Spheroidene monooxygenase</fullName>
    </submittedName>
</protein>
<reference evidence="3" key="1">
    <citation type="submission" date="2020-08" db="EMBL/GenBank/DDBJ databases">
        <title>Lacibacter sp. S13-6-6 genome sequencing.</title>
        <authorList>
            <person name="Jin L."/>
        </authorList>
    </citation>
    <scope>NUCLEOTIDE SEQUENCE [LARGE SCALE GENOMIC DNA]</scope>
    <source>
        <strain evidence="3">S13-6-6</strain>
    </source>
</reference>
<gene>
    <name evidence="2" type="ORF">H4075_09140</name>
</gene>
<dbReference type="AlphaFoldDB" id="A0A7G5XLG5"/>
<keyword evidence="2" id="KW-0503">Monooxygenase</keyword>
<evidence type="ECO:0000256" key="1">
    <source>
        <dbReference type="SAM" id="Phobius"/>
    </source>
</evidence>
<proteinExistence type="predicted"/>
<dbReference type="GO" id="GO:0004497">
    <property type="term" value="F:monooxygenase activity"/>
    <property type="evidence" value="ECO:0007669"/>
    <property type="project" value="UniProtKB-KW"/>
</dbReference>
<dbReference type="Proteomes" id="UP000515344">
    <property type="component" value="Chromosome"/>
</dbReference>
<keyword evidence="2" id="KW-0560">Oxidoreductase</keyword>
<name>A0A7G5XLG5_9BACT</name>
<dbReference type="InterPro" id="IPR011008">
    <property type="entry name" value="Dimeric_a/b-barrel"/>
</dbReference>
<dbReference type="RefSeq" id="WP_182806120.1">
    <property type="nucleotide sequence ID" value="NZ_CP060007.1"/>
</dbReference>
<evidence type="ECO:0000313" key="2">
    <source>
        <dbReference type="EMBL" id="QNA46318.1"/>
    </source>
</evidence>
<keyword evidence="3" id="KW-1185">Reference proteome</keyword>
<dbReference type="CDD" id="cd21650">
    <property type="entry name" value="CrtA-like"/>
    <property type="match status" value="1"/>
</dbReference>
<dbReference type="InterPro" id="IPR049574">
    <property type="entry name" value="CrtA-like"/>
</dbReference>
<accession>A0A7G5XLG5</accession>
<dbReference type="KEGG" id="lacs:H4075_09140"/>
<keyword evidence="1" id="KW-0812">Transmembrane</keyword>
<sequence length="231" mass="27172">MYAVLTIIRYKKRFIYFALLAMAIHRLPFMFRKNVHFSKTLGCGKGGTFSKTPDWQQWGLLVVMNDEKLTKINDQQELQQKAYGSFIRGWWKFFGCETWTVLLQPIEAHGSWDGKQAFGALPAKSDYEGRIAVLTRATIRPSKRSRFWEHVEAVSNDMRKADGFRFSVGIGESPWLRQATFSIWDSKEQMKQFAYKMPRHTDVIQKTRKENWYSEDMFVRFKVLTSWGIDL</sequence>
<dbReference type="EMBL" id="CP060007">
    <property type="protein sequence ID" value="QNA46318.1"/>
    <property type="molecule type" value="Genomic_DNA"/>
</dbReference>
<keyword evidence="1" id="KW-1133">Transmembrane helix</keyword>
<feature type="transmembrane region" description="Helical" evidence="1">
    <location>
        <begin position="14"/>
        <end position="31"/>
    </location>
</feature>
<keyword evidence="1" id="KW-0472">Membrane</keyword>
<dbReference type="SUPFAM" id="SSF54909">
    <property type="entry name" value="Dimeric alpha+beta barrel"/>
    <property type="match status" value="1"/>
</dbReference>
<organism evidence="2 3">
    <name type="scientific">Lacibacter sediminis</name>
    <dbReference type="NCBI Taxonomy" id="2760713"/>
    <lineage>
        <taxon>Bacteria</taxon>
        <taxon>Pseudomonadati</taxon>
        <taxon>Bacteroidota</taxon>
        <taxon>Chitinophagia</taxon>
        <taxon>Chitinophagales</taxon>
        <taxon>Chitinophagaceae</taxon>
        <taxon>Lacibacter</taxon>
    </lineage>
</organism>
<evidence type="ECO:0000313" key="3">
    <source>
        <dbReference type="Proteomes" id="UP000515344"/>
    </source>
</evidence>